<keyword evidence="14" id="KW-0472">Membrane</keyword>
<keyword evidence="9 18" id="KW-0863">Zinc-finger</keyword>
<evidence type="ECO:0000256" key="7">
    <source>
        <dbReference type="ARBA" id="ARBA00022692"/>
    </source>
</evidence>
<dbReference type="AlphaFoldDB" id="A0A8H5BZM0"/>
<dbReference type="Proteomes" id="UP000541558">
    <property type="component" value="Unassembled WGS sequence"/>
</dbReference>
<keyword evidence="4" id="KW-0150">Chloroplast</keyword>
<evidence type="ECO:0000256" key="15">
    <source>
        <dbReference type="ARBA" id="ARBA00024015"/>
    </source>
</evidence>
<keyword evidence="10" id="KW-0418">Kinase</keyword>
<dbReference type="OrthoDB" id="432970at2759"/>
<name>A0A8H5BZM0_9AGAR</name>
<comment type="pathway">
    <text evidence="15">Cofactor biosynthesis; tocopherol biosynthesis.</text>
</comment>
<evidence type="ECO:0000256" key="18">
    <source>
        <dbReference type="PROSITE-ProRule" id="PRU00134"/>
    </source>
</evidence>
<keyword evidence="8" id="KW-0479">Metal-binding</keyword>
<dbReference type="PANTHER" id="PTHR32523">
    <property type="entry name" value="PHYTOL KINASE 1, CHLOROPLASTIC"/>
    <property type="match status" value="1"/>
</dbReference>
<evidence type="ECO:0000256" key="12">
    <source>
        <dbReference type="ARBA" id="ARBA00022946"/>
    </source>
</evidence>
<keyword evidence="21" id="KW-1185">Reference proteome</keyword>
<dbReference type="InterPro" id="IPR002893">
    <property type="entry name" value="Znf_MYND"/>
</dbReference>
<evidence type="ECO:0000256" key="6">
    <source>
        <dbReference type="ARBA" id="ARBA00022679"/>
    </source>
</evidence>
<evidence type="ECO:0000256" key="13">
    <source>
        <dbReference type="ARBA" id="ARBA00022989"/>
    </source>
</evidence>
<gene>
    <name evidence="20" type="ORF">D9611_011865</name>
</gene>
<evidence type="ECO:0000256" key="4">
    <source>
        <dbReference type="ARBA" id="ARBA00022528"/>
    </source>
</evidence>
<evidence type="ECO:0000256" key="9">
    <source>
        <dbReference type="ARBA" id="ARBA00022771"/>
    </source>
</evidence>
<dbReference type="PROSITE" id="PS50865">
    <property type="entry name" value="ZF_MYND_2"/>
    <property type="match status" value="1"/>
</dbReference>
<evidence type="ECO:0000256" key="10">
    <source>
        <dbReference type="ARBA" id="ARBA00022777"/>
    </source>
</evidence>
<dbReference type="Pfam" id="PF01753">
    <property type="entry name" value="zf-MYND"/>
    <property type="match status" value="1"/>
</dbReference>
<keyword evidence="6" id="KW-0808">Transferase</keyword>
<organism evidence="20 21">
    <name type="scientific">Ephemerocybe angulata</name>
    <dbReference type="NCBI Taxonomy" id="980116"/>
    <lineage>
        <taxon>Eukaryota</taxon>
        <taxon>Fungi</taxon>
        <taxon>Dikarya</taxon>
        <taxon>Basidiomycota</taxon>
        <taxon>Agaricomycotina</taxon>
        <taxon>Agaricomycetes</taxon>
        <taxon>Agaricomycetidae</taxon>
        <taxon>Agaricales</taxon>
        <taxon>Agaricineae</taxon>
        <taxon>Psathyrellaceae</taxon>
        <taxon>Ephemerocybe</taxon>
    </lineage>
</organism>
<feature type="domain" description="MYND-type" evidence="19">
    <location>
        <begin position="487"/>
        <end position="536"/>
    </location>
</feature>
<comment type="similarity">
    <text evidence="3">Belongs to the polyprenol kinase family.</text>
</comment>
<keyword evidence="13" id="KW-1133">Transmembrane helix</keyword>
<dbReference type="PANTHER" id="PTHR32523:SF8">
    <property type="entry name" value="DOLICHOL KINASE"/>
    <property type="match status" value="1"/>
</dbReference>
<evidence type="ECO:0000256" key="14">
    <source>
        <dbReference type="ARBA" id="ARBA00023136"/>
    </source>
</evidence>
<evidence type="ECO:0000313" key="20">
    <source>
        <dbReference type="EMBL" id="KAF5331418.1"/>
    </source>
</evidence>
<evidence type="ECO:0000259" key="19">
    <source>
        <dbReference type="PROSITE" id="PS50865"/>
    </source>
</evidence>
<keyword evidence="7" id="KW-0812">Transmembrane</keyword>
<keyword evidence="11" id="KW-0862">Zinc</keyword>
<evidence type="ECO:0000256" key="2">
    <source>
        <dbReference type="ARBA" id="ARBA00004229"/>
    </source>
</evidence>
<evidence type="ECO:0000256" key="1">
    <source>
        <dbReference type="ARBA" id="ARBA00004141"/>
    </source>
</evidence>
<sequence length="715" mass="80213">MSSRMNSEAAARAYRLRKSYKLLEDVRSSSFSVDSCDALTRHLIAEHDFDLLEAIIEPLGAEYLPRSGHHRQSNEEIFKNAAAAAAALGKVSTFFRALVHTTPREAVTGCTRDYLFVFLTTDSALIITICHVTNRQCLLLFTLAKPFKSLFSSQYIRSPASGVKMVTSVTPQTPMVIINALKAPKLVVEADLMPGCTDLLLSIGDNKATKETYEIKEEIALMNHTIDVLFVMLERKDERGRYWQICREPTNPCLLMKALRNAFDTEARCEAIQARILHPSNRPAKRSDIAALVDRGPLFVTGVSGERLAGAAKSLRLLIYSLADLGTNAALWNEFLRQDMLAKHSLALRTLIESAQKEDFTDKQFWASVSTSTARLLTAVLDLASDPAECLARMFNAGLLYCVVHCLPYGSWKVVNGCDLPLRRMVPYFYIRNVFEAARERGDAEAFLQRRGLPAKVETMCLEVDVAIRASSYVYGESQKNKCIALCSNINHRSHEPSANDSPIRGMKTCGRCRAVTYCSPACQEEDWHALHFRECRRLSERCPYTNRHARVTLNSFQANRDQLAHLEYALNTSYSNAVAQGIRRKPGRPWDEGVSCFLVDLASTSPEVSPSQTQRALADGLVQKHDFTYLDLELQPRILRCIEEAEGRANDGAFIVEATFPRDQDTWFYIFASVQNIPDPLQRMRRKIANSVICIGVPNASYMGDMVINNNLEH</sequence>
<dbReference type="Gene3D" id="6.10.140.2220">
    <property type="match status" value="1"/>
</dbReference>
<comment type="subcellular location">
    <subcellularLocation>
        <location evidence="1">Membrane</location>
        <topology evidence="1">Multi-pass membrane protein</topology>
    </subcellularLocation>
    <subcellularLocation>
        <location evidence="2">Plastid</location>
        <location evidence="2">Chloroplast</location>
    </subcellularLocation>
</comment>
<reference evidence="20 21" key="1">
    <citation type="journal article" date="2020" name="ISME J.">
        <title>Uncovering the hidden diversity of litter-decomposition mechanisms in mushroom-forming fungi.</title>
        <authorList>
            <person name="Floudas D."/>
            <person name="Bentzer J."/>
            <person name="Ahren D."/>
            <person name="Johansson T."/>
            <person name="Persson P."/>
            <person name="Tunlid A."/>
        </authorList>
    </citation>
    <scope>NUCLEOTIDE SEQUENCE [LARGE SCALE GENOMIC DNA]</scope>
    <source>
        <strain evidence="20 21">CBS 175.51</strain>
    </source>
</reference>
<dbReference type="SUPFAM" id="SSF144232">
    <property type="entry name" value="HIT/MYND zinc finger-like"/>
    <property type="match status" value="1"/>
</dbReference>
<dbReference type="EMBL" id="JAACJK010000114">
    <property type="protein sequence ID" value="KAF5331418.1"/>
    <property type="molecule type" value="Genomic_DNA"/>
</dbReference>
<comment type="caution">
    <text evidence="20">The sequence shown here is derived from an EMBL/GenBank/DDBJ whole genome shotgun (WGS) entry which is preliminary data.</text>
</comment>
<evidence type="ECO:0000256" key="16">
    <source>
        <dbReference type="ARBA" id="ARBA00039024"/>
    </source>
</evidence>
<comment type="catalytic activity">
    <reaction evidence="17">
        <text>phytol + CTP = phytyl phosphate + CDP + H(+)</text>
        <dbReference type="Rhea" id="RHEA:38055"/>
        <dbReference type="ChEBI" id="CHEBI:15378"/>
        <dbReference type="ChEBI" id="CHEBI:17327"/>
        <dbReference type="ChEBI" id="CHEBI:37563"/>
        <dbReference type="ChEBI" id="CHEBI:58069"/>
        <dbReference type="ChEBI" id="CHEBI:75483"/>
        <dbReference type="EC" id="2.7.1.182"/>
    </reaction>
</comment>
<evidence type="ECO:0000256" key="11">
    <source>
        <dbReference type="ARBA" id="ARBA00022833"/>
    </source>
</evidence>
<keyword evidence="5" id="KW-0934">Plastid</keyword>
<dbReference type="InterPro" id="IPR039606">
    <property type="entry name" value="Phytol/farnesol_kinase"/>
</dbReference>
<proteinExistence type="inferred from homology"/>
<evidence type="ECO:0000256" key="3">
    <source>
        <dbReference type="ARBA" id="ARBA00010794"/>
    </source>
</evidence>
<evidence type="ECO:0000313" key="21">
    <source>
        <dbReference type="Proteomes" id="UP000541558"/>
    </source>
</evidence>
<dbReference type="EC" id="2.7.1.182" evidence="16"/>
<accession>A0A8H5BZM0</accession>
<dbReference type="GO" id="GO:0008270">
    <property type="term" value="F:zinc ion binding"/>
    <property type="evidence" value="ECO:0007669"/>
    <property type="project" value="UniProtKB-KW"/>
</dbReference>
<dbReference type="GO" id="GO:0010276">
    <property type="term" value="F:phytol kinase activity"/>
    <property type="evidence" value="ECO:0007669"/>
    <property type="project" value="UniProtKB-EC"/>
</dbReference>
<evidence type="ECO:0000256" key="17">
    <source>
        <dbReference type="ARBA" id="ARBA00048889"/>
    </source>
</evidence>
<evidence type="ECO:0000256" key="5">
    <source>
        <dbReference type="ARBA" id="ARBA00022640"/>
    </source>
</evidence>
<keyword evidence="12" id="KW-0809">Transit peptide</keyword>
<dbReference type="GO" id="GO:0016020">
    <property type="term" value="C:membrane"/>
    <property type="evidence" value="ECO:0007669"/>
    <property type="project" value="UniProtKB-SubCell"/>
</dbReference>
<evidence type="ECO:0000256" key="8">
    <source>
        <dbReference type="ARBA" id="ARBA00022723"/>
    </source>
</evidence>
<protein>
    <recommendedName>
        <fullName evidence="16">phytol kinase</fullName>
        <ecNumber evidence="16">2.7.1.182</ecNumber>
    </recommendedName>
</protein>